<dbReference type="PANTHER" id="PTHR30302">
    <property type="entry name" value="HYDROGENASE 1 MATURATION PROTEASE"/>
    <property type="match status" value="1"/>
</dbReference>
<keyword evidence="6" id="KW-0378">Hydrolase</keyword>
<name>A0A1T4R7X8_9BACT</name>
<comment type="similarity">
    <text evidence="1">Belongs to the peptidase A31 family.</text>
</comment>
<protein>
    <submittedName>
        <fullName evidence="7">Hydrogenase maturation protease</fullName>
    </submittedName>
</protein>
<dbReference type="GO" id="GO:0004190">
    <property type="term" value="F:aspartic-type endopeptidase activity"/>
    <property type="evidence" value="ECO:0007669"/>
    <property type="project" value="UniProtKB-KW"/>
</dbReference>
<evidence type="ECO:0000256" key="5">
    <source>
        <dbReference type="ARBA" id="ARBA00022750"/>
    </source>
</evidence>
<gene>
    <name evidence="7" type="ORF">SAMN02745119_02730</name>
</gene>
<dbReference type="PANTHER" id="PTHR30302:SF1">
    <property type="entry name" value="HYDROGENASE 2 MATURATION PROTEASE"/>
    <property type="match status" value="1"/>
</dbReference>
<evidence type="ECO:0000313" key="7">
    <source>
        <dbReference type="EMBL" id="SKA12035.1"/>
    </source>
</evidence>
<evidence type="ECO:0000256" key="2">
    <source>
        <dbReference type="ARBA" id="ARBA00022596"/>
    </source>
</evidence>
<dbReference type="RefSeq" id="WP_078790967.1">
    <property type="nucleotide sequence ID" value="NZ_FUWR01000018.1"/>
</dbReference>
<keyword evidence="2" id="KW-0533">Nickel</keyword>
<dbReference type="OrthoDB" id="9792731at2"/>
<reference evidence="8" key="1">
    <citation type="submission" date="2017-02" db="EMBL/GenBank/DDBJ databases">
        <authorList>
            <person name="Varghese N."/>
            <person name="Submissions S."/>
        </authorList>
    </citation>
    <scope>NUCLEOTIDE SEQUENCE [LARGE SCALE GENOMIC DNA]</scope>
    <source>
        <strain evidence="8">ATCC BAA-34</strain>
    </source>
</reference>
<keyword evidence="8" id="KW-1185">Reference proteome</keyword>
<organism evidence="7 8">
    <name type="scientific">Trichlorobacter thiogenes</name>
    <dbReference type="NCBI Taxonomy" id="115783"/>
    <lineage>
        <taxon>Bacteria</taxon>
        <taxon>Pseudomonadati</taxon>
        <taxon>Thermodesulfobacteriota</taxon>
        <taxon>Desulfuromonadia</taxon>
        <taxon>Geobacterales</taxon>
        <taxon>Geobacteraceae</taxon>
        <taxon>Trichlorobacter</taxon>
    </lineage>
</organism>
<dbReference type="SUPFAM" id="SSF53163">
    <property type="entry name" value="HybD-like"/>
    <property type="match status" value="1"/>
</dbReference>
<dbReference type="Proteomes" id="UP000190102">
    <property type="component" value="Unassembled WGS sequence"/>
</dbReference>
<evidence type="ECO:0000256" key="1">
    <source>
        <dbReference type="ARBA" id="ARBA00006814"/>
    </source>
</evidence>
<dbReference type="GO" id="GO:0016485">
    <property type="term" value="P:protein processing"/>
    <property type="evidence" value="ECO:0007669"/>
    <property type="project" value="TreeGrafter"/>
</dbReference>
<dbReference type="FunFam" id="3.40.50.1450:FF:000002">
    <property type="entry name" value="Hydrogenase 1 maturation protease"/>
    <property type="match status" value="1"/>
</dbReference>
<proteinExistence type="inferred from homology"/>
<dbReference type="Pfam" id="PF01750">
    <property type="entry name" value="HycI"/>
    <property type="match status" value="1"/>
</dbReference>
<dbReference type="Gene3D" id="3.40.50.1450">
    <property type="entry name" value="HybD-like"/>
    <property type="match status" value="1"/>
</dbReference>
<dbReference type="PRINTS" id="PR00446">
    <property type="entry name" value="HYDRGNUPTAKE"/>
</dbReference>
<dbReference type="InterPro" id="IPR023430">
    <property type="entry name" value="Pept_HybD-like_dom_sf"/>
</dbReference>
<sequence length="152" mass="15813">MTTTLVLGLGNTIMSDDGIGPKVIEQLQQGDCLPDGVTLLDGGTLGLDLLPFLEGIQRLIIVDAVNIGKSAGTCVRLAGDDVPMALETKLSPHQMGMKDLLAVARLMGQLPEEIVLIGVQPACLEMDTELTPLVAGAIPTLLAMVQAELAGN</sequence>
<dbReference type="STRING" id="115783.SAMN02745119_02730"/>
<dbReference type="EMBL" id="FUWR01000018">
    <property type="protein sequence ID" value="SKA12035.1"/>
    <property type="molecule type" value="Genomic_DNA"/>
</dbReference>
<keyword evidence="4" id="KW-0479">Metal-binding</keyword>
<dbReference type="AlphaFoldDB" id="A0A1T4R7X8"/>
<keyword evidence="5" id="KW-0064">Aspartyl protease</keyword>
<evidence type="ECO:0000256" key="4">
    <source>
        <dbReference type="ARBA" id="ARBA00022723"/>
    </source>
</evidence>
<evidence type="ECO:0000313" key="8">
    <source>
        <dbReference type="Proteomes" id="UP000190102"/>
    </source>
</evidence>
<dbReference type="CDD" id="cd06062">
    <property type="entry name" value="H2MP_MemB-H2up"/>
    <property type="match status" value="1"/>
</dbReference>
<dbReference type="GO" id="GO:0046872">
    <property type="term" value="F:metal ion binding"/>
    <property type="evidence" value="ECO:0007669"/>
    <property type="project" value="UniProtKB-KW"/>
</dbReference>
<dbReference type="GO" id="GO:0008047">
    <property type="term" value="F:enzyme activator activity"/>
    <property type="evidence" value="ECO:0007669"/>
    <property type="project" value="InterPro"/>
</dbReference>
<evidence type="ECO:0000256" key="6">
    <source>
        <dbReference type="ARBA" id="ARBA00022801"/>
    </source>
</evidence>
<accession>A0A1T4R7X8</accession>
<dbReference type="InterPro" id="IPR000671">
    <property type="entry name" value="Peptidase_A31"/>
</dbReference>
<evidence type="ECO:0000256" key="3">
    <source>
        <dbReference type="ARBA" id="ARBA00022670"/>
    </source>
</evidence>
<dbReference type="NCBIfam" id="TIGR00072">
    <property type="entry name" value="hydrog_prot"/>
    <property type="match status" value="1"/>
</dbReference>
<keyword evidence="3 7" id="KW-0645">Protease</keyword>